<name>A0A6S6PNZ8_ACEAC</name>
<dbReference type="RefSeq" id="WP_099349326.1">
    <property type="nucleotide sequence ID" value="NZ_AP023326.1"/>
</dbReference>
<dbReference type="Proteomes" id="UP000515220">
    <property type="component" value="Chromosome"/>
</dbReference>
<proteinExistence type="predicted"/>
<reference evidence="1 2" key="1">
    <citation type="submission" date="2020-07" db="EMBL/GenBank/DDBJ databases">
        <title>Complete Genome Sequence of an acetic acid bacterium, Acetobacter aceti JCM20276.</title>
        <authorList>
            <person name="Hirose Y."/>
            <person name="Mihara H."/>
        </authorList>
    </citation>
    <scope>NUCLEOTIDE SEQUENCE [LARGE SCALE GENOMIC DNA]</scope>
    <source>
        <strain evidence="1 2">JCM20276</strain>
    </source>
</reference>
<sequence>MRKDEKRPAENDPAKIRAPRLLIAQGRGGAGKSLLLGYSIERAQKLGNELPMIGDFDRTNRTLSQRYPKVITCNEASDTAIIAACAKFLDDMMASRRNAVIDLGGGDFIGLKLLLELSIVPLLAEYGCGVTFLFPIGSDADYLAPLGRLQEMGLLQGADVVVALNGALADESTVGMSGFKELLNSPELITVIKQGGKVLFMPRLQNARVLAEQRMSLSDAAANQATESGYRLGTTRAFQVRRWLREMDVAFETLGDIMP</sequence>
<accession>A0A6S6PNZ8</accession>
<dbReference type="EMBL" id="AP023326">
    <property type="protein sequence ID" value="BCI68800.1"/>
    <property type="molecule type" value="Genomic_DNA"/>
</dbReference>
<protein>
    <recommendedName>
        <fullName evidence="3">CobQ/CobB/MinD/ParA nucleotide binding domain-containing protein</fullName>
    </recommendedName>
</protein>
<dbReference type="AlphaFoldDB" id="A0A6S6PNZ8"/>
<evidence type="ECO:0000313" key="2">
    <source>
        <dbReference type="Proteomes" id="UP000515220"/>
    </source>
</evidence>
<evidence type="ECO:0008006" key="3">
    <source>
        <dbReference type="Google" id="ProtNLM"/>
    </source>
</evidence>
<organism evidence="1 2">
    <name type="scientific">Acetobacter aceti</name>
    <dbReference type="NCBI Taxonomy" id="435"/>
    <lineage>
        <taxon>Bacteria</taxon>
        <taxon>Pseudomonadati</taxon>
        <taxon>Pseudomonadota</taxon>
        <taxon>Alphaproteobacteria</taxon>
        <taxon>Acetobacterales</taxon>
        <taxon>Acetobacteraceae</taxon>
        <taxon>Acetobacter</taxon>
        <taxon>Acetobacter subgen. Acetobacter</taxon>
    </lineage>
</organism>
<gene>
    <name evidence="1" type="ORF">AAJCM20276_34240</name>
</gene>
<evidence type="ECO:0000313" key="1">
    <source>
        <dbReference type="EMBL" id="BCI68800.1"/>
    </source>
</evidence>